<evidence type="ECO:0000313" key="3">
    <source>
        <dbReference type="Proteomes" id="UP000018296"/>
    </source>
</evidence>
<organism evidence="2 3">
    <name type="scientific">Sporolactobacillus laevolacticus DSM 442</name>
    <dbReference type="NCBI Taxonomy" id="1395513"/>
    <lineage>
        <taxon>Bacteria</taxon>
        <taxon>Bacillati</taxon>
        <taxon>Bacillota</taxon>
        <taxon>Bacilli</taxon>
        <taxon>Bacillales</taxon>
        <taxon>Sporolactobacillaceae</taxon>
        <taxon>Sporolactobacillus</taxon>
    </lineage>
</organism>
<feature type="coiled-coil region" evidence="1">
    <location>
        <begin position="78"/>
        <end position="105"/>
    </location>
</feature>
<sequence>MGESIFDQIGNFFGIGVTTNERKRSKYHQLYQNISMYVEQAEQDLSEINRMISSYSGVHVTKTKVPGIEFSASRERVDERLKTKRNTLKKKLAEAKTAKREAKLAYDHYKQLAAEEDRKKR</sequence>
<comment type="caution">
    <text evidence="2">The sequence shown here is derived from an EMBL/GenBank/DDBJ whole genome shotgun (WGS) entry which is preliminary data.</text>
</comment>
<proteinExistence type="predicted"/>
<dbReference type="PATRIC" id="fig|1395513.3.peg.1416"/>
<protein>
    <submittedName>
        <fullName evidence="2">Uncharacterized protein</fullName>
    </submittedName>
</protein>
<keyword evidence="3" id="KW-1185">Reference proteome</keyword>
<dbReference type="OrthoDB" id="2941170at2"/>
<dbReference type="RefSeq" id="WP_023509674.1">
    <property type="nucleotide sequence ID" value="NZ_AWTC01000005.1"/>
</dbReference>
<dbReference type="AlphaFoldDB" id="V6J6T3"/>
<evidence type="ECO:0000256" key="1">
    <source>
        <dbReference type="SAM" id="Coils"/>
    </source>
</evidence>
<dbReference type="Proteomes" id="UP000018296">
    <property type="component" value="Unassembled WGS sequence"/>
</dbReference>
<accession>V6J6T3</accession>
<dbReference type="EMBL" id="AWTC01000005">
    <property type="protein sequence ID" value="EST12484.1"/>
    <property type="molecule type" value="Genomic_DNA"/>
</dbReference>
<gene>
    <name evidence="2" type="ORF">P343_06995</name>
</gene>
<dbReference type="STRING" id="1395513.P343_06995"/>
<name>V6J6T3_9BACL</name>
<evidence type="ECO:0000313" key="2">
    <source>
        <dbReference type="EMBL" id="EST12484.1"/>
    </source>
</evidence>
<dbReference type="eggNOG" id="ENOG502ZM3P">
    <property type="taxonomic scope" value="Bacteria"/>
</dbReference>
<reference evidence="2 3" key="1">
    <citation type="journal article" date="2013" name="Genome Announc.">
        <title>Genome Sequence of Sporolactobacillus laevolacticus DSM442, an Efficient Polymer-Grade D-Lactate Producer from Agricultural Waste Cottonseed as a Nitrogen Source.</title>
        <authorList>
            <person name="Wang H."/>
            <person name="Wang L."/>
            <person name="Ju J."/>
            <person name="Yu B."/>
            <person name="Ma Y."/>
        </authorList>
    </citation>
    <scope>NUCLEOTIDE SEQUENCE [LARGE SCALE GENOMIC DNA]</scope>
    <source>
        <strain evidence="2 3">DSM 442</strain>
    </source>
</reference>
<keyword evidence="1" id="KW-0175">Coiled coil</keyword>